<protein>
    <submittedName>
        <fullName evidence="2">Uncharacterized protein</fullName>
    </submittedName>
</protein>
<sequence length="66" mass="7442">MSTTALTQPQNVEEARSCRCSSAHRLRCRQVFPLKPKTTATSPFPRMLSPQWPEKSPLPGIRSFQA</sequence>
<evidence type="ECO:0000313" key="2">
    <source>
        <dbReference type="EMBL" id="TBU23800.1"/>
    </source>
</evidence>
<name>A0A4Q9M9H7_9APHY</name>
<gene>
    <name evidence="2" type="ORF">BD311DRAFT_49183</name>
</gene>
<feature type="region of interest" description="Disordered" evidence="1">
    <location>
        <begin position="36"/>
        <end position="66"/>
    </location>
</feature>
<proteinExistence type="predicted"/>
<reference evidence="2" key="1">
    <citation type="submission" date="2019-01" db="EMBL/GenBank/DDBJ databases">
        <title>Draft genome sequences of three monokaryotic isolates of the white-rot basidiomycete fungus Dichomitus squalens.</title>
        <authorList>
            <consortium name="DOE Joint Genome Institute"/>
            <person name="Lopez S.C."/>
            <person name="Andreopoulos B."/>
            <person name="Pangilinan J."/>
            <person name="Lipzen A."/>
            <person name="Riley R."/>
            <person name="Ahrendt S."/>
            <person name="Ng V."/>
            <person name="Barry K."/>
            <person name="Daum C."/>
            <person name="Grigoriev I.V."/>
            <person name="Hilden K.S."/>
            <person name="Makela M.R."/>
            <person name="de Vries R.P."/>
        </authorList>
    </citation>
    <scope>NUCLEOTIDE SEQUENCE [LARGE SCALE GENOMIC DNA]</scope>
    <source>
        <strain evidence="2">OM18370.1</strain>
    </source>
</reference>
<dbReference type="Proteomes" id="UP000292957">
    <property type="component" value="Unassembled WGS sequence"/>
</dbReference>
<evidence type="ECO:0000256" key="1">
    <source>
        <dbReference type="SAM" id="MobiDB-lite"/>
    </source>
</evidence>
<dbReference type="EMBL" id="ML143494">
    <property type="protein sequence ID" value="TBU23800.1"/>
    <property type="molecule type" value="Genomic_DNA"/>
</dbReference>
<organism evidence="2">
    <name type="scientific">Dichomitus squalens</name>
    <dbReference type="NCBI Taxonomy" id="114155"/>
    <lineage>
        <taxon>Eukaryota</taxon>
        <taxon>Fungi</taxon>
        <taxon>Dikarya</taxon>
        <taxon>Basidiomycota</taxon>
        <taxon>Agaricomycotina</taxon>
        <taxon>Agaricomycetes</taxon>
        <taxon>Polyporales</taxon>
        <taxon>Polyporaceae</taxon>
        <taxon>Dichomitus</taxon>
    </lineage>
</organism>
<accession>A0A4Q9M9H7</accession>
<dbReference type="AlphaFoldDB" id="A0A4Q9M9H7"/>